<evidence type="ECO:0000256" key="3">
    <source>
        <dbReference type="PROSITE-ProRule" id="PRU00284"/>
    </source>
</evidence>
<dbReference type="InterPro" id="IPR009875">
    <property type="entry name" value="PilZ_domain"/>
</dbReference>
<dbReference type="EMBL" id="JAUSQZ010000001">
    <property type="protein sequence ID" value="MDP9830499.1"/>
    <property type="molecule type" value="Genomic_DNA"/>
</dbReference>
<dbReference type="PROSITE" id="PS50111">
    <property type="entry name" value="CHEMOTAXIS_TRANSDUC_2"/>
    <property type="match status" value="1"/>
</dbReference>
<dbReference type="PANTHER" id="PTHR32089:SF112">
    <property type="entry name" value="LYSOZYME-LIKE PROTEIN-RELATED"/>
    <property type="match status" value="1"/>
</dbReference>
<accession>A0ABT9PCS0</accession>
<dbReference type="PANTHER" id="PTHR32089">
    <property type="entry name" value="METHYL-ACCEPTING CHEMOTAXIS PROTEIN MCPB"/>
    <property type="match status" value="1"/>
</dbReference>
<comment type="similarity">
    <text evidence="2">Belongs to the methyl-accepting chemotaxis (MCP) protein family.</text>
</comment>
<dbReference type="SUPFAM" id="SSF141371">
    <property type="entry name" value="PilZ domain-like"/>
    <property type="match status" value="1"/>
</dbReference>
<keyword evidence="1 3" id="KW-0807">Transducer</keyword>
<dbReference type="InterPro" id="IPR004090">
    <property type="entry name" value="Chemotax_Me-accpt_rcpt"/>
</dbReference>
<proteinExistence type="inferred from homology"/>
<sequence>MTATVLIATLLEGLTATPWWAGLLLVATGLGIGAHAERRTREHLRELGTAAAALADGDLTPVADPGLDVLRRRLADLATALEEADEDRRAYIHDSFIQQRDAEEYSRSRAQEVVAATSKTVIQELRMVVDGVEEVRAAAGTIDERVNGAHTVAQAVSERAERANQVAQALSASLEKVTGMAQLIAGIADQTKLLALNANIEAVRAGEVGKGFEVVAGEVKNLAMTTAASTEKITAIIGTIERDAAEMSRSVAGVVASIADVDTATSGLAQVADQQRGTVEQLNSSMAHTLDRLKAMERIGEELERRGNERIPFQGPIQVRVGTTVHDGELTDLSESGVGVRLPGAPDVSVGTEVEVIFRVGDLEVREHAKVVRMRTVSRDRLAGMRFTEDRPKSQTVLRDEVQRRLTPMR</sequence>
<gene>
    <name evidence="5" type="ORF">J2S57_006248</name>
</gene>
<dbReference type="Pfam" id="PF07238">
    <property type="entry name" value="PilZ"/>
    <property type="match status" value="1"/>
</dbReference>
<dbReference type="Pfam" id="PF00015">
    <property type="entry name" value="MCPsignal"/>
    <property type="match status" value="1"/>
</dbReference>
<evidence type="ECO:0000313" key="6">
    <source>
        <dbReference type="Proteomes" id="UP001235712"/>
    </source>
</evidence>
<evidence type="ECO:0000313" key="5">
    <source>
        <dbReference type="EMBL" id="MDP9830499.1"/>
    </source>
</evidence>
<keyword evidence="6" id="KW-1185">Reference proteome</keyword>
<dbReference type="RefSeq" id="WP_307249567.1">
    <property type="nucleotide sequence ID" value="NZ_JAUSQZ010000001.1"/>
</dbReference>
<organism evidence="5 6">
    <name type="scientific">Kineosporia succinea</name>
    <dbReference type="NCBI Taxonomy" id="84632"/>
    <lineage>
        <taxon>Bacteria</taxon>
        <taxon>Bacillati</taxon>
        <taxon>Actinomycetota</taxon>
        <taxon>Actinomycetes</taxon>
        <taxon>Kineosporiales</taxon>
        <taxon>Kineosporiaceae</taxon>
        <taxon>Kineosporia</taxon>
    </lineage>
</organism>
<dbReference type="PRINTS" id="PR00260">
    <property type="entry name" value="CHEMTRNSDUCR"/>
</dbReference>
<dbReference type="Gene3D" id="2.40.10.220">
    <property type="entry name" value="predicted glycosyltransferase like domains"/>
    <property type="match status" value="1"/>
</dbReference>
<dbReference type="Gene3D" id="1.10.287.950">
    <property type="entry name" value="Methyl-accepting chemotaxis protein"/>
    <property type="match status" value="1"/>
</dbReference>
<reference evidence="5 6" key="1">
    <citation type="submission" date="2023-07" db="EMBL/GenBank/DDBJ databases">
        <title>Sequencing the genomes of 1000 actinobacteria strains.</title>
        <authorList>
            <person name="Klenk H.-P."/>
        </authorList>
    </citation>
    <scope>NUCLEOTIDE SEQUENCE [LARGE SCALE GENOMIC DNA]</scope>
    <source>
        <strain evidence="5 6">DSM 44388</strain>
    </source>
</reference>
<evidence type="ECO:0000256" key="2">
    <source>
        <dbReference type="ARBA" id="ARBA00029447"/>
    </source>
</evidence>
<evidence type="ECO:0000259" key="4">
    <source>
        <dbReference type="PROSITE" id="PS50111"/>
    </source>
</evidence>
<name>A0ABT9PCS0_9ACTN</name>
<dbReference type="SUPFAM" id="SSF58104">
    <property type="entry name" value="Methyl-accepting chemotaxis protein (MCP) signaling domain"/>
    <property type="match status" value="1"/>
</dbReference>
<protein>
    <submittedName>
        <fullName evidence="5">Methyl-accepting chemotaxis protein</fullName>
    </submittedName>
</protein>
<dbReference type="Proteomes" id="UP001235712">
    <property type="component" value="Unassembled WGS sequence"/>
</dbReference>
<dbReference type="InterPro" id="IPR004089">
    <property type="entry name" value="MCPsignal_dom"/>
</dbReference>
<evidence type="ECO:0000256" key="1">
    <source>
        <dbReference type="ARBA" id="ARBA00023224"/>
    </source>
</evidence>
<feature type="domain" description="Methyl-accepting transducer" evidence="4">
    <location>
        <begin position="115"/>
        <end position="292"/>
    </location>
</feature>
<dbReference type="SMART" id="SM00283">
    <property type="entry name" value="MA"/>
    <property type="match status" value="1"/>
</dbReference>
<comment type="caution">
    <text evidence="5">The sequence shown here is derived from an EMBL/GenBank/DDBJ whole genome shotgun (WGS) entry which is preliminary data.</text>
</comment>